<dbReference type="PRINTS" id="PR01165">
    <property type="entry name" value="CYCOXIDASEI"/>
</dbReference>
<reference evidence="21" key="1">
    <citation type="submission" date="2019-03" db="EMBL/GenBank/DDBJ databases">
        <title>Evidence of extensive intraspecific noncoding reshuffling in a 169kb mitochondrial genome of basidiomycete fungus.</title>
        <authorList>
            <person name="Lee H.-H."/>
            <person name="Ke H.-M."/>
            <person name="Lin C.-Y.I."/>
            <person name="Lee T.J."/>
            <person name="Chung C.-L."/>
            <person name="Tsai I.J."/>
        </authorList>
    </citation>
    <scope>NUCLEOTIDE SEQUENCE</scope>
    <source>
        <strain evidence="21">FFPRI411162</strain>
    </source>
</reference>
<keyword evidence="8 18" id="KW-0349">Heme</keyword>
<dbReference type="EMBL" id="MK623259">
    <property type="protein sequence ID" value="QEG57138.1"/>
    <property type="molecule type" value="Genomic_DNA"/>
</dbReference>
<feature type="domain" description="Cytochrome oxidase subunit I profile" evidence="20">
    <location>
        <begin position="1"/>
        <end position="528"/>
    </location>
</feature>
<comment type="catalytic activity">
    <reaction evidence="18">
        <text>4 Fe(II)-[cytochrome c] + O2 + 8 H(+)(in) = 4 Fe(III)-[cytochrome c] + 2 H2O + 4 H(+)(out)</text>
        <dbReference type="Rhea" id="RHEA:11436"/>
        <dbReference type="Rhea" id="RHEA-COMP:10350"/>
        <dbReference type="Rhea" id="RHEA-COMP:14399"/>
        <dbReference type="ChEBI" id="CHEBI:15377"/>
        <dbReference type="ChEBI" id="CHEBI:15378"/>
        <dbReference type="ChEBI" id="CHEBI:15379"/>
        <dbReference type="ChEBI" id="CHEBI:29033"/>
        <dbReference type="ChEBI" id="CHEBI:29034"/>
        <dbReference type="EC" id="7.1.1.9"/>
    </reaction>
</comment>
<dbReference type="GO" id="GO:0015990">
    <property type="term" value="P:electron transport coupled proton transport"/>
    <property type="evidence" value="ECO:0007669"/>
    <property type="project" value="InterPro"/>
</dbReference>
<dbReference type="InterPro" id="IPR014241">
    <property type="entry name" value="Cyt_c_oxidase_su1_bac"/>
</dbReference>
<dbReference type="GO" id="GO:0006123">
    <property type="term" value="P:mitochondrial electron transport, cytochrome c to oxygen"/>
    <property type="evidence" value="ECO:0007669"/>
    <property type="project" value="TreeGrafter"/>
</dbReference>
<evidence type="ECO:0000256" key="13">
    <source>
        <dbReference type="ARBA" id="ARBA00022982"/>
    </source>
</evidence>
<dbReference type="PROSITE" id="PS00077">
    <property type="entry name" value="COX1_CUB"/>
    <property type="match status" value="1"/>
</dbReference>
<evidence type="ECO:0000256" key="12">
    <source>
        <dbReference type="ARBA" id="ARBA00022967"/>
    </source>
</evidence>
<evidence type="ECO:0000256" key="8">
    <source>
        <dbReference type="ARBA" id="ARBA00022617"/>
    </source>
</evidence>
<keyword evidence="13 18" id="KW-0249">Electron transport</keyword>
<feature type="transmembrane region" description="Helical" evidence="19">
    <location>
        <begin position="57"/>
        <end position="79"/>
    </location>
</feature>
<dbReference type="UniPathway" id="UPA00705"/>
<comment type="subunit">
    <text evidence="4">Component of the cytochrome c oxidase (complex IV, CIV), a multisubunit enzyme composed of a catalytic core of 3 subunits and several supernumerary subunits. The complex exists as a monomer or a dimer and forms supercomplexes (SCs) in the inner mitochondrial membrane with ubiquinol-cytochrome c oxidoreductase (cytochrome b-c1 complex, complex III, CIII).</text>
</comment>
<dbReference type="SUPFAM" id="SSF81442">
    <property type="entry name" value="Cytochrome c oxidase subunit I-like"/>
    <property type="match status" value="1"/>
</dbReference>
<comment type="similarity">
    <text evidence="18">Belongs to the heme-copper respiratory oxidase family.</text>
</comment>
<keyword evidence="15 18" id="KW-0408">Iron</keyword>
<keyword evidence="21" id="KW-0560">Oxidoreductase</keyword>
<gene>
    <name evidence="21" type="ORF">PLAO_000020</name>
</gene>
<dbReference type="InterPro" id="IPR000883">
    <property type="entry name" value="Cyt_C_Oxase_1"/>
</dbReference>
<dbReference type="Pfam" id="PF00115">
    <property type="entry name" value="COX1"/>
    <property type="match status" value="1"/>
</dbReference>
<dbReference type="PROSITE" id="PS50855">
    <property type="entry name" value="COX1"/>
    <property type="match status" value="1"/>
</dbReference>
<dbReference type="GO" id="GO:0046872">
    <property type="term" value="F:metal ion binding"/>
    <property type="evidence" value="ECO:0007669"/>
    <property type="project" value="UniProtKB-KW"/>
</dbReference>
<feature type="transmembrane region" description="Helical" evidence="19">
    <location>
        <begin position="302"/>
        <end position="325"/>
    </location>
</feature>
<keyword evidence="11 18" id="KW-0479">Metal-binding</keyword>
<evidence type="ECO:0000256" key="10">
    <source>
        <dbReference type="ARBA" id="ARBA00022692"/>
    </source>
</evidence>
<dbReference type="FunFam" id="1.20.210.10:FF:000001">
    <property type="entry name" value="Cytochrome c oxidase subunit 1"/>
    <property type="match status" value="1"/>
</dbReference>
<feature type="transmembrane region" description="Helical" evidence="19">
    <location>
        <begin position="266"/>
        <end position="290"/>
    </location>
</feature>
<keyword evidence="18" id="KW-0999">Mitochondrion inner membrane</keyword>
<evidence type="ECO:0000256" key="6">
    <source>
        <dbReference type="ARBA" id="ARBA00015947"/>
    </source>
</evidence>
<feature type="transmembrane region" description="Helical" evidence="19">
    <location>
        <begin position="183"/>
        <end position="210"/>
    </location>
</feature>
<evidence type="ECO:0000256" key="2">
    <source>
        <dbReference type="ARBA" id="ARBA00004141"/>
    </source>
</evidence>
<keyword evidence="12" id="KW-1278">Translocase</keyword>
<dbReference type="GO" id="GO:0045277">
    <property type="term" value="C:respiratory chain complex IV"/>
    <property type="evidence" value="ECO:0007669"/>
    <property type="project" value="InterPro"/>
</dbReference>
<accession>A0A5B9R9L5</accession>
<dbReference type="EC" id="7.1.1.9" evidence="5 18"/>
<dbReference type="CDD" id="cd01663">
    <property type="entry name" value="Cyt_c_Oxidase_I"/>
    <property type="match status" value="1"/>
</dbReference>
<feature type="transmembrane region" description="Helical" evidence="19">
    <location>
        <begin position="145"/>
        <end position="171"/>
    </location>
</feature>
<keyword evidence="17 18" id="KW-0472">Membrane</keyword>
<dbReference type="GO" id="GO:0005743">
    <property type="term" value="C:mitochondrial inner membrane"/>
    <property type="evidence" value="ECO:0007669"/>
    <property type="project" value="UniProtKB-SubCell"/>
</dbReference>
<feature type="transmembrane region" description="Helical" evidence="19">
    <location>
        <begin position="100"/>
        <end position="118"/>
    </location>
</feature>
<keyword evidence="14 19" id="KW-1133">Transmembrane helix</keyword>
<feature type="transmembrane region" description="Helical" evidence="19">
    <location>
        <begin position="407"/>
        <end position="426"/>
    </location>
</feature>
<evidence type="ECO:0000256" key="19">
    <source>
        <dbReference type="SAM" id="Phobius"/>
    </source>
</evidence>
<sequence length="528" mass="58011">MIRWLFSTNAKDIGTLYLMFAVFAGMIGTAFSMIIRLELAAPGVQFLQGDHQLFNVVITAHAIIMIFFMVMPALVGGFGNYMLPVLIGAPDMAFPRLNNISFWLLPPSLILLLLSALVENGAGTGWTVYPPLSSIQSHSGASVDLAIFSLHLSGVSSLLGAMNFITTVLNMRAPGMSLHKLPLFAWAIFITSILLLLSLPVLAGAITMLLTDRNFNTSFYDPAGGGDPVLYQHLFWFFGHPEVYILIIPGFGIVSHVISTFTGKPVFGYIGMVYAMFSIGILGFIVWSHHMFTVGMDVDTRAYFTAATMVIAVPTGIKIFSWLATCYGGSLRFKTPLLFVLGFLALFTLGGVTGVVLSNASLDVAMHDTYYVVAHFHYVLSMGAVFALFAGFYYWTPKIIGKSYNELLGKIHFWTLFAGVNLTFFPQHFLGLAGMPRRIPDYPDAFSVWNAVSSFGSIISVVATILFGYIVYDLFVNGKEVNNNPWAVPSYFTSTFVFNNETQTANSIEWALNSPVPFHAFNMLPVQS</sequence>
<dbReference type="GO" id="GO:0004129">
    <property type="term" value="F:cytochrome-c oxidase activity"/>
    <property type="evidence" value="ECO:0007669"/>
    <property type="project" value="UniProtKB-EC"/>
</dbReference>
<keyword evidence="7 18" id="KW-0813">Transport</keyword>
<evidence type="ECO:0000256" key="11">
    <source>
        <dbReference type="ARBA" id="ARBA00022723"/>
    </source>
</evidence>
<evidence type="ECO:0000256" key="18">
    <source>
        <dbReference type="RuleBase" id="RU000369"/>
    </source>
</evidence>
<evidence type="ECO:0000256" key="5">
    <source>
        <dbReference type="ARBA" id="ARBA00012949"/>
    </source>
</evidence>
<dbReference type="InterPro" id="IPR036927">
    <property type="entry name" value="Cyt_c_oxase-like_su1_sf"/>
</dbReference>
<feature type="transmembrane region" description="Helical" evidence="19">
    <location>
        <begin position="16"/>
        <end position="37"/>
    </location>
</feature>
<comment type="pathway">
    <text evidence="3 18">Energy metabolism; oxidative phosphorylation.</text>
</comment>
<keyword evidence="10 18" id="KW-0812">Transmembrane</keyword>
<evidence type="ECO:0000256" key="7">
    <source>
        <dbReference type="ARBA" id="ARBA00022448"/>
    </source>
</evidence>
<comment type="cofactor">
    <cofactor evidence="1">
        <name>heme</name>
        <dbReference type="ChEBI" id="CHEBI:30413"/>
    </cofactor>
</comment>
<evidence type="ECO:0000313" key="21">
    <source>
        <dbReference type="EMBL" id="QEG57138.1"/>
    </source>
</evidence>
<evidence type="ECO:0000256" key="9">
    <source>
        <dbReference type="ARBA" id="ARBA00022660"/>
    </source>
</evidence>
<feature type="transmembrane region" description="Helical" evidence="19">
    <location>
        <begin position="446"/>
        <end position="472"/>
    </location>
</feature>
<dbReference type="GO" id="GO:0020037">
    <property type="term" value="F:heme binding"/>
    <property type="evidence" value="ECO:0007669"/>
    <property type="project" value="InterPro"/>
</dbReference>
<proteinExistence type="inferred from homology"/>
<evidence type="ECO:0000256" key="14">
    <source>
        <dbReference type="ARBA" id="ARBA00022989"/>
    </source>
</evidence>
<keyword evidence="16 18" id="KW-0186">Copper</keyword>
<comment type="function">
    <text evidence="18">Component of the cytochrome c oxidase, the last enzyme in the mitochondrial electron transport chain which drives oxidative phosphorylation. The respiratory chain contains 3 multisubunit complexes succinate dehydrogenase (complex II, CII), ubiquinol-cytochrome c oxidoreductase (cytochrome b-c1 complex, complex III, CIII) and cytochrome c oxidase (complex IV, CIV), that cooperate to transfer electrons derived from NADH and succinate to molecular oxygen, creating an electrochemical gradient over the inner membrane that drives transmembrane transport and the ATP synthase. Cytochrome c oxidase is the component of the respiratory chain that catalyzes the reduction of oxygen to water. Electrons originating from reduced cytochrome c in the intermembrane space (IMS) are transferred via the dinuclear copper A center (CU(A)) of subunit 2 and heme A of subunit 1 to the active site in subunit 1, a binuclear center (BNC) formed by heme A3 and copper B (CU(B)). The BNC reduces molecular oxygen to 2 water molecules using 4 electrons from cytochrome c in the IMS and 4 protons from the mitochondrial matrix.</text>
</comment>
<evidence type="ECO:0000256" key="16">
    <source>
        <dbReference type="ARBA" id="ARBA00023008"/>
    </source>
</evidence>
<keyword evidence="9 18" id="KW-0679">Respiratory chain</keyword>
<feature type="transmembrane region" description="Helical" evidence="19">
    <location>
        <begin position="337"/>
        <end position="356"/>
    </location>
</feature>
<dbReference type="InterPro" id="IPR023615">
    <property type="entry name" value="Cyt_c_Oxase_su1_BS"/>
</dbReference>
<organism evidence="21">
    <name type="scientific">Pyrrhoderma lamaoense</name>
    <dbReference type="NCBI Taxonomy" id="2282106"/>
    <lineage>
        <taxon>Eukaryota</taxon>
        <taxon>Fungi</taxon>
        <taxon>Dikarya</taxon>
        <taxon>Basidiomycota</taxon>
        <taxon>Agaricomycotina</taxon>
        <taxon>Agaricomycetes</taxon>
        <taxon>Hymenochaetales</taxon>
        <taxon>Hymenochaetaceae</taxon>
        <taxon>Pyrrhoderma</taxon>
    </lineage>
</organism>
<dbReference type="PANTHER" id="PTHR10422:SF18">
    <property type="entry name" value="CYTOCHROME C OXIDASE SUBUNIT 1"/>
    <property type="match status" value="1"/>
</dbReference>
<dbReference type="NCBIfam" id="TIGR02891">
    <property type="entry name" value="CtaD_CoxA"/>
    <property type="match status" value="1"/>
</dbReference>
<evidence type="ECO:0000259" key="20">
    <source>
        <dbReference type="PROSITE" id="PS50855"/>
    </source>
</evidence>
<evidence type="ECO:0000256" key="3">
    <source>
        <dbReference type="ARBA" id="ARBA00004673"/>
    </source>
</evidence>
<evidence type="ECO:0000256" key="15">
    <source>
        <dbReference type="ARBA" id="ARBA00023004"/>
    </source>
</evidence>
<protein>
    <recommendedName>
        <fullName evidence="6 18">Cytochrome c oxidase subunit 1</fullName>
        <ecNumber evidence="5 18">7.1.1.9</ecNumber>
    </recommendedName>
</protein>
<dbReference type="AlphaFoldDB" id="A0A5B9R9L5"/>
<comment type="subcellular location">
    <subcellularLocation>
        <location evidence="2">Membrane</location>
        <topology evidence="2">Multi-pass membrane protein</topology>
    </subcellularLocation>
    <subcellularLocation>
        <location evidence="18">Mitochondrion inner membrane</location>
        <topology evidence="18">Multi-pass membrane protein</topology>
    </subcellularLocation>
</comment>
<name>A0A5B9R9L5_9AGAM</name>
<dbReference type="PANTHER" id="PTHR10422">
    <property type="entry name" value="CYTOCHROME C OXIDASE SUBUNIT 1"/>
    <property type="match status" value="1"/>
</dbReference>
<dbReference type="Gene3D" id="1.20.210.10">
    <property type="entry name" value="Cytochrome c oxidase-like, subunit I domain"/>
    <property type="match status" value="1"/>
</dbReference>
<dbReference type="InterPro" id="IPR033944">
    <property type="entry name" value="Cyt_c_oxase_su1_dom"/>
</dbReference>
<feature type="transmembrane region" description="Helical" evidence="19">
    <location>
        <begin position="376"/>
        <end position="395"/>
    </location>
</feature>
<evidence type="ECO:0000256" key="17">
    <source>
        <dbReference type="ARBA" id="ARBA00023136"/>
    </source>
</evidence>
<feature type="transmembrane region" description="Helical" evidence="19">
    <location>
        <begin position="230"/>
        <end position="254"/>
    </location>
</feature>
<keyword evidence="18 21" id="KW-0496">Mitochondrion</keyword>
<dbReference type="GO" id="GO:0016491">
    <property type="term" value="F:oxidoreductase activity"/>
    <property type="evidence" value="ECO:0007669"/>
    <property type="project" value="UniProtKB-KW"/>
</dbReference>
<dbReference type="InterPro" id="IPR023616">
    <property type="entry name" value="Cyt_c_oxase-like_su1_dom"/>
</dbReference>
<evidence type="ECO:0000256" key="4">
    <source>
        <dbReference type="ARBA" id="ARBA00011164"/>
    </source>
</evidence>
<geneLocation type="mitochondrion" evidence="21"/>
<evidence type="ECO:0000256" key="1">
    <source>
        <dbReference type="ARBA" id="ARBA00001971"/>
    </source>
</evidence>